<comment type="subunit">
    <text evidence="4">The methyltransferase is composed of M and S polypeptides.</text>
</comment>
<keyword evidence="2" id="KW-0680">Restriction system</keyword>
<dbReference type="CDD" id="cd17524">
    <property type="entry name" value="RMtype1_S_EcoUTORF5051P-TRD2-CR2_like"/>
    <property type="match status" value="1"/>
</dbReference>
<dbReference type="EMBL" id="CACRTW010000039">
    <property type="protein sequence ID" value="VYU29843.1"/>
    <property type="molecule type" value="Genomic_DNA"/>
</dbReference>
<organism evidence="6">
    <name type="scientific">Collinsella aerofaciens</name>
    <dbReference type="NCBI Taxonomy" id="74426"/>
    <lineage>
        <taxon>Bacteria</taxon>
        <taxon>Bacillati</taxon>
        <taxon>Actinomycetota</taxon>
        <taxon>Coriobacteriia</taxon>
        <taxon>Coriobacteriales</taxon>
        <taxon>Coriobacteriaceae</taxon>
        <taxon>Collinsella</taxon>
    </lineage>
</organism>
<evidence type="ECO:0000313" key="6">
    <source>
        <dbReference type="EMBL" id="VYU29843.1"/>
    </source>
</evidence>
<evidence type="ECO:0000256" key="3">
    <source>
        <dbReference type="ARBA" id="ARBA00023125"/>
    </source>
</evidence>
<comment type="similarity">
    <text evidence="1">Belongs to the type-I restriction system S methylase family.</text>
</comment>
<dbReference type="Gene3D" id="3.90.220.20">
    <property type="entry name" value="DNA methylase specificity domains"/>
    <property type="match status" value="2"/>
</dbReference>
<accession>A0A6N3DV44</accession>
<dbReference type="CDD" id="cd17260">
    <property type="entry name" value="RMtype1_S_EcoEI-TRD1-CR1_like"/>
    <property type="match status" value="1"/>
</dbReference>
<dbReference type="InterPro" id="IPR000055">
    <property type="entry name" value="Restrct_endonuc_typeI_TRD"/>
</dbReference>
<dbReference type="PANTHER" id="PTHR43140">
    <property type="entry name" value="TYPE-1 RESTRICTION ENZYME ECOKI SPECIFICITY PROTEIN"/>
    <property type="match status" value="1"/>
</dbReference>
<feature type="domain" description="Type I restriction modification DNA specificity" evidence="5">
    <location>
        <begin position="390"/>
        <end position="526"/>
    </location>
</feature>
<sequence length="530" mass="59555">MDIKKLRQKLLDLAIRGELVPQDPNDEPASELLSRIHEEKLAMVERGELKPKDVKNDTVIYFGSDGLPYEKRADGEGKAKCIESEIPFELPEGWSWARVASISDEPSYGTSKKSDIEGTVPVLRMGNITRAGTIDYSDLVYTSDADDIAKYDLHPGDLIFNRTNSRAWVGKVAYYDGSIPAIYAGYLIRFRAILINPKYINYAMCTQYERNWCASVKTDGVNQSNINARKLKSFLIPVPPLAEQLRIVDALDKYLALVDGIERDRADLDGLLAQLKSKVLDLAVRGELVEHDPGDEPASELLSRIREEKLAMVGRGELKPKDVKNDTVIFTGSDGLRYEKPADGKAEAKCIEGEIPFEIPEGWSWCRLLTPVALDPKNDVDDETPASFLPMAAIEEGFRNQYHPEIRRWKEIKKGFTQFADGDVVFAKISPCFENGKYFIASCLESGAGAGSTELYVLRSPSKGLYRKYLFYFLASNYFMGDAKKTFMGSVGQQRIKKDYLERMMLPVPPLDEQHRIVKTIEAAFSLTNL</sequence>
<dbReference type="InterPro" id="IPR044946">
    <property type="entry name" value="Restrct_endonuc_typeI_TRD_sf"/>
</dbReference>
<gene>
    <name evidence="6" type="primary">hsdS</name>
    <name evidence="6" type="ORF">CALFYP39_01951</name>
</gene>
<dbReference type="GO" id="GO:0009307">
    <property type="term" value="P:DNA restriction-modification system"/>
    <property type="evidence" value="ECO:0007669"/>
    <property type="project" value="UniProtKB-KW"/>
</dbReference>
<feature type="domain" description="Type I restriction modification DNA specificity" evidence="5">
    <location>
        <begin position="116"/>
        <end position="259"/>
    </location>
</feature>
<dbReference type="AlphaFoldDB" id="A0A6N3DV44"/>
<dbReference type="RefSeq" id="WP_156600485.1">
    <property type="nucleotide sequence ID" value="NZ_CACRTW010000039.1"/>
</dbReference>
<evidence type="ECO:0000259" key="5">
    <source>
        <dbReference type="Pfam" id="PF01420"/>
    </source>
</evidence>
<dbReference type="SUPFAM" id="SSF116734">
    <property type="entry name" value="DNA methylase specificity domain"/>
    <property type="match status" value="2"/>
</dbReference>
<reference evidence="6" key="1">
    <citation type="submission" date="2019-11" db="EMBL/GenBank/DDBJ databases">
        <authorList>
            <person name="Feng L."/>
        </authorList>
    </citation>
    <scope>NUCLEOTIDE SEQUENCE</scope>
    <source>
        <strain evidence="6">CaerofaciensLFYP39</strain>
    </source>
</reference>
<dbReference type="InterPro" id="IPR051212">
    <property type="entry name" value="Type-I_RE_S_subunit"/>
</dbReference>
<keyword evidence="3" id="KW-0238">DNA-binding</keyword>
<dbReference type="PANTHER" id="PTHR43140:SF1">
    <property type="entry name" value="TYPE I RESTRICTION ENZYME ECOKI SPECIFICITY SUBUNIT"/>
    <property type="match status" value="1"/>
</dbReference>
<dbReference type="Pfam" id="PF01420">
    <property type="entry name" value="Methylase_S"/>
    <property type="match status" value="2"/>
</dbReference>
<protein>
    <submittedName>
        <fullName evidence="6">Type-1 restriction enzyme EcoKI specificity protein</fullName>
    </submittedName>
</protein>
<proteinExistence type="inferred from homology"/>
<name>A0A6N3DV44_9ACTN</name>
<dbReference type="GO" id="GO:0003677">
    <property type="term" value="F:DNA binding"/>
    <property type="evidence" value="ECO:0007669"/>
    <property type="project" value="UniProtKB-KW"/>
</dbReference>
<evidence type="ECO:0000256" key="2">
    <source>
        <dbReference type="ARBA" id="ARBA00022747"/>
    </source>
</evidence>
<evidence type="ECO:0000256" key="1">
    <source>
        <dbReference type="ARBA" id="ARBA00010923"/>
    </source>
</evidence>
<evidence type="ECO:0000256" key="4">
    <source>
        <dbReference type="ARBA" id="ARBA00038652"/>
    </source>
</evidence>